<dbReference type="AlphaFoldDB" id="A0A179UDR7"/>
<accession>A0A179UDR7</accession>
<sequence>MARFQASRAISPHPLSALPRGARIDSWTGPKASNQSLFRLCLPDLGTSGCCNLPGTRVLGMFRGGKPLPGRNARPWRLLNQDLRGVYKDPCIPTGDGFSSIYPFYPSLPLRTADQPHSLYFPPLLVSARYQKDRKNPHSLSDAGVQITYIHIHISNYILILPFVASMQLKTVIALLGALAPLSLAQPHGHHHRHISKRLEWTTVVSDIFTTAGFGGRAAANTGSIDTYSGNVGNPWGSNIIEVSESDASSYKYVAQIKGQNTEPWTVVFWNKMGPTGKLDGHYGNSALTFTLNAGETKYVAFDENTQGSFGAYPGDSLPKNNYGAYACTWGEFDFGSTPNKGWSGFDVSAIQAQLSNMPVQGMKMCEVGGVCSTVTGAGGFDNAYAAKDHAIGGIGGNLPPGPVRLEVIIAYQG</sequence>
<dbReference type="VEuPathDB" id="FungiDB:BDBG_01716"/>
<dbReference type="KEGG" id="bgh:BDBG_01716"/>
<keyword evidence="2" id="KW-1185">Reference proteome</keyword>
<dbReference type="RefSeq" id="XP_031576649.1">
    <property type="nucleotide sequence ID" value="XM_031720453.1"/>
</dbReference>
<dbReference type="PANTHER" id="PTHR42039:SF1">
    <property type="entry name" value="PUTATIVE (AFU_ORTHOLOGUE AFUA_3G02940)-RELATED"/>
    <property type="match status" value="1"/>
</dbReference>
<evidence type="ECO:0000313" key="2">
    <source>
        <dbReference type="Proteomes" id="UP000002038"/>
    </source>
</evidence>
<organism evidence="1 2">
    <name type="scientific">Blastomyces gilchristii (strain SLH14081)</name>
    <name type="common">Blastomyces dermatitidis</name>
    <dbReference type="NCBI Taxonomy" id="559298"/>
    <lineage>
        <taxon>Eukaryota</taxon>
        <taxon>Fungi</taxon>
        <taxon>Dikarya</taxon>
        <taxon>Ascomycota</taxon>
        <taxon>Pezizomycotina</taxon>
        <taxon>Eurotiomycetes</taxon>
        <taxon>Eurotiomycetidae</taxon>
        <taxon>Onygenales</taxon>
        <taxon>Ajellomycetaceae</taxon>
        <taxon>Blastomyces</taxon>
    </lineage>
</organism>
<dbReference type="PANTHER" id="PTHR42039">
    <property type="entry name" value="PUTATIVE (AFU_ORTHOLOGUE AFUA_3G02940)-RELATED"/>
    <property type="match status" value="1"/>
</dbReference>
<proteinExistence type="predicted"/>
<name>A0A179UDR7_BLAGS</name>
<reference evidence="2" key="1">
    <citation type="journal article" date="2015" name="PLoS Genet.">
        <title>The dynamic genome and transcriptome of the human fungal pathogen Blastomyces and close relative Emmonsia.</title>
        <authorList>
            <person name="Munoz J.F."/>
            <person name="Gauthier G.M."/>
            <person name="Desjardins C.A."/>
            <person name="Gallo J.E."/>
            <person name="Holder J."/>
            <person name="Sullivan T.D."/>
            <person name="Marty A.J."/>
            <person name="Carmen J.C."/>
            <person name="Chen Z."/>
            <person name="Ding L."/>
            <person name="Gujja S."/>
            <person name="Magrini V."/>
            <person name="Misas E."/>
            <person name="Mitreva M."/>
            <person name="Priest M."/>
            <person name="Saif S."/>
            <person name="Whiston E.A."/>
            <person name="Young S."/>
            <person name="Zeng Q."/>
            <person name="Goldman W.E."/>
            <person name="Mardis E.R."/>
            <person name="Taylor J.W."/>
            <person name="McEwen J.G."/>
            <person name="Clay O.K."/>
            <person name="Klein B.S."/>
            <person name="Cuomo C.A."/>
        </authorList>
    </citation>
    <scope>NUCLEOTIDE SEQUENCE [LARGE SCALE GENOMIC DNA]</scope>
    <source>
        <strain evidence="2">SLH14081</strain>
    </source>
</reference>
<dbReference type="GeneID" id="42528013"/>
<dbReference type="GO" id="GO:0019863">
    <property type="term" value="F:IgE binding"/>
    <property type="evidence" value="ECO:0007669"/>
    <property type="project" value="InterPro"/>
</dbReference>
<dbReference type="Proteomes" id="UP000002038">
    <property type="component" value="Unassembled WGS sequence"/>
</dbReference>
<gene>
    <name evidence="1" type="ORF">BDBG_01716</name>
</gene>
<protein>
    <submittedName>
        <fullName evidence="1">Allergen Asp F4-like protein</fullName>
    </submittedName>
</protein>
<dbReference type="EMBL" id="GG657450">
    <property type="protein sequence ID" value="OAT05297.1"/>
    <property type="molecule type" value="Genomic_DNA"/>
</dbReference>
<dbReference type="OrthoDB" id="118256at2759"/>
<dbReference type="GO" id="GO:0005576">
    <property type="term" value="C:extracellular region"/>
    <property type="evidence" value="ECO:0007669"/>
    <property type="project" value="InterPro"/>
</dbReference>
<evidence type="ECO:0000313" key="1">
    <source>
        <dbReference type="EMBL" id="OAT05297.1"/>
    </source>
</evidence>
<dbReference type="InterPro" id="IPR038903">
    <property type="entry name" value="Allergen_Asp_f_4"/>
</dbReference>
<dbReference type="Pfam" id="PF25312">
    <property type="entry name" value="Allergen_Asp_f_4"/>
    <property type="match status" value="1"/>
</dbReference>